<dbReference type="PROSITE" id="PS51272">
    <property type="entry name" value="SLH"/>
    <property type="match status" value="3"/>
</dbReference>
<dbReference type="Gene3D" id="2.60.220.30">
    <property type="match status" value="1"/>
</dbReference>
<dbReference type="SMART" id="SM00635">
    <property type="entry name" value="BID_2"/>
    <property type="match status" value="2"/>
</dbReference>
<keyword evidence="3" id="KW-1133">Transmembrane helix</keyword>
<evidence type="ECO:0000313" key="5">
    <source>
        <dbReference type="EMBL" id="QEK11384.1"/>
    </source>
</evidence>
<dbReference type="CDD" id="cd00688">
    <property type="entry name" value="ISOPREN_C2_like"/>
    <property type="match status" value="2"/>
</dbReference>
<dbReference type="InterPro" id="IPR027954">
    <property type="entry name" value="Transcobalamin-like_C"/>
</dbReference>
<dbReference type="OrthoDB" id="1870898at2"/>
<name>A0A5C0SDQ1_CRATE</name>
<dbReference type="RefSeq" id="WP_148808486.1">
    <property type="nucleotide sequence ID" value="NZ_CP042243.1"/>
</dbReference>
<keyword evidence="6" id="KW-1185">Reference proteome</keyword>
<dbReference type="InterPro" id="IPR008930">
    <property type="entry name" value="Terpenoid_cyclase/PrenylTrfase"/>
</dbReference>
<feature type="domain" description="SLH" evidence="4">
    <location>
        <begin position="1151"/>
        <end position="1210"/>
    </location>
</feature>
<keyword evidence="3" id="KW-0472">Membrane</keyword>
<gene>
    <name evidence="5" type="ORF">FQB35_02790</name>
</gene>
<dbReference type="Gene3D" id="1.50.10.20">
    <property type="match status" value="2"/>
</dbReference>
<dbReference type="Pfam" id="PF00395">
    <property type="entry name" value="SLH"/>
    <property type="match status" value="3"/>
</dbReference>
<protein>
    <submittedName>
        <fullName evidence="5">DUF4430 domain-containing protein</fullName>
    </submittedName>
</protein>
<evidence type="ECO:0000259" key="4">
    <source>
        <dbReference type="PROSITE" id="PS51272"/>
    </source>
</evidence>
<dbReference type="SUPFAM" id="SSF48239">
    <property type="entry name" value="Terpenoid cyclases/Protein prenyltransferases"/>
    <property type="match status" value="2"/>
</dbReference>
<dbReference type="InterPro" id="IPR008964">
    <property type="entry name" value="Invasin/intimin_cell_adhesion"/>
</dbReference>
<reference evidence="5 6" key="1">
    <citation type="submission" date="2019-07" db="EMBL/GenBank/DDBJ databases">
        <title>Complete genome of Crassaminicella thermophila SY095.</title>
        <authorList>
            <person name="Li X."/>
        </authorList>
    </citation>
    <scope>NUCLEOTIDE SEQUENCE [LARGE SCALE GENOMIC DNA]</scope>
    <source>
        <strain evidence="5 6">SY095</strain>
    </source>
</reference>
<keyword evidence="3" id="KW-0812">Transmembrane</keyword>
<dbReference type="Gene3D" id="2.60.40.1080">
    <property type="match status" value="2"/>
</dbReference>
<feature type="transmembrane region" description="Helical" evidence="3">
    <location>
        <begin position="12"/>
        <end position="32"/>
    </location>
</feature>
<feature type="coiled-coil region" evidence="2">
    <location>
        <begin position="972"/>
        <end position="1027"/>
    </location>
</feature>
<accession>A0A5C0SDQ1</accession>
<dbReference type="PANTHER" id="PTHR43308:SF5">
    <property type="entry name" value="S-LAYER PROTEIN _ PEPTIDOGLYCAN ENDO-BETA-N-ACETYLGLUCOSAMINIDASE"/>
    <property type="match status" value="1"/>
</dbReference>
<dbReference type="Proteomes" id="UP000324646">
    <property type="component" value="Chromosome"/>
</dbReference>
<evidence type="ECO:0000256" key="2">
    <source>
        <dbReference type="SAM" id="Coils"/>
    </source>
</evidence>
<dbReference type="InterPro" id="IPR001330">
    <property type="entry name" value="Prenyltrans"/>
</dbReference>
<evidence type="ECO:0000256" key="1">
    <source>
        <dbReference type="ARBA" id="ARBA00022737"/>
    </source>
</evidence>
<dbReference type="SUPFAM" id="SSF49373">
    <property type="entry name" value="Invasin/intimin cell-adhesion fragments"/>
    <property type="match status" value="2"/>
</dbReference>
<dbReference type="Pfam" id="PF14478">
    <property type="entry name" value="DUF4430"/>
    <property type="match status" value="1"/>
</dbReference>
<evidence type="ECO:0000256" key="3">
    <source>
        <dbReference type="SAM" id="Phobius"/>
    </source>
</evidence>
<dbReference type="Pfam" id="PF02368">
    <property type="entry name" value="Big_2"/>
    <property type="match status" value="2"/>
</dbReference>
<keyword evidence="1" id="KW-0677">Repeat</keyword>
<dbReference type="InterPro" id="IPR051465">
    <property type="entry name" value="Cell_Envelope_Struct_Comp"/>
</dbReference>
<dbReference type="EMBL" id="CP042243">
    <property type="protein sequence ID" value="QEK11384.1"/>
    <property type="molecule type" value="Genomic_DNA"/>
</dbReference>
<dbReference type="InterPro" id="IPR001119">
    <property type="entry name" value="SLH_dom"/>
</dbReference>
<evidence type="ECO:0000313" key="6">
    <source>
        <dbReference type="Proteomes" id="UP000324646"/>
    </source>
</evidence>
<dbReference type="KEGG" id="crs:FQB35_02790"/>
<feature type="domain" description="SLH" evidence="4">
    <location>
        <begin position="1211"/>
        <end position="1274"/>
    </location>
</feature>
<dbReference type="PANTHER" id="PTHR43308">
    <property type="entry name" value="OUTER MEMBRANE PROTEIN ALPHA-RELATED"/>
    <property type="match status" value="1"/>
</dbReference>
<dbReference type="InterPro" id="IPR003343">
    <property type="entry name" value="Big_2"/>
</dbReference>
<dbReference type="Pfam" id="PF00432">
    <property type="entry name" value="Prenyltrans"/>
    <property type="match status" value="2"/>
</dbReference>
<feature type="domain" description="SLH" evidence="4">
    <location>
        <begin position="1275"/>
        <end position="1329"/>
    </location>
</feature>
<dbReference type="GO" id="GO:0003824">
    <property type="term" value="F:catalytic activity"/>
    <property type="evidence" value="ECO:0007669"/>
    <property type="project" value="InterPro"/>
</dbReference>
<keyword evidence="2" id="KW-0175">Coiled coil</keyword>
<proteinExistence type="predicted"/>
<sequence>MNLFNNKNKLLISKVMLIILLVSTIFSILPIFNGNYTGSAETVQKYVYDEDIVQEDVYDEDTVQEDVYDEDTVQEDVYDEDTVQEAVYSSVYSDLATQAVRNHYKTYKNGKAVDGKWGNFGAYDAYILAEAGANLESWTYNGTTFKEKVDSLIDATIANEDTENKSSAKRVAQEYLAAKSLNESDKATQLFNILKNRQKKKMDHLIQAFYSMYSNVATYELLVRAGKIMDIDTDKAIEYILKNQDVNGSWPIQDVDTYIYNDFMMTAQAVRVLKALEASAGERITDVENAIEKGKKWLKEKQKSDGSFVNGYDDIVTDTAEIIYTLKDLGIDPDTWTSEDGNSPVDYMKEKALKEGSFGNVGSTTWALDAYLKLGGEVLNDTVLGIKITPESANITKGNTKQYKAEAYKLDGTIEDISDVVNWSTANNEIATVDNGLVTGVSAGTTEVKAIYKEFSDTSTVIIQLTVIDELAVKAVRNNYETYKNGKAVDGGWGNFGAYDAYILAEAGANLESWTYNGTTFKEKVDSLIDATIANEDTENKSSAKRVAQEYLAAKSLNESDKATQLFNILKNRQKEDGSFDTGLYSMYSNVATYELLVRAGKIMDIDTDKAIEYILKNQDVNGSWPIQDVDTYIYNDFMMTAQAVRVLKALEASAGERITDVENAIEKGKKWLKEKQKSDGSFVNGYDDIVTDTAEIIYTLKDLGIDPDTWTSEDGNSPVDYMKEKALKEGSFGNVGSTTWALDAYLKLGGEVLNDTVLGIKITPESANITKGNTKQYKAEAYKLDGTIEDISDVANWSTANNKIATVDNGLVTGVSAGTTEVKASYQDCSGIVKVNVSGDNSGIVEKGFTVKVAVIGKSGELLYGPSSVTISKKYEYKDTALSALDATGLRWKFSNDWPGMVNEIEGQKNKGMNGWMYAVNGKAPSVLPGEKTVKKEDKILWWYSTNAMSEVPKWPDSSNKPTIISESKIEEKVKETLDNYNKKLEKVKDKNSILNIDKKMTQKEAEALKKELDKNKVSINKVANNTETVLADSKLEVSLLIPKKALDGAKKITISELEKDENPKQFAVKVNSSTYEFGPSGTKFDKPVTISIKLAITDEMNIEKISPAWYDEESKKWIPIPGIIDAEKGLVVFNIDHFTKFAVIELPNKISFKDVDEKISWAKDAIEILAGKGIIKGTGNGFEPQRSITRAEFISLVVTALNLEKEEYIEETFSDVNKLDWFANAVGCAYKSNIISGDPDGKFRPNDPITRNEIASILYRLQGSPENSIKNSKLSFKDINTLPSWAINGVKYVYQQGLMSGYEDETFRGGNALTRAEAAVVIYNYLK</sequence>
<organism evidence="5 6">
    <name type="scientific">Crassaminicella thermophila</name>
    <dbReference type="NCBI Taxonomy" id="2599308"/>
    <lineage>
        <taxon>Bacteria</taxon>
        <taxon>Bacillati</taxon>
        <taxon>Bacillota</taxon>
        <taxon>Clostridia</taxon>
        <taxon>Eubacteriales</taxon>
        <taxon>Clostridiaceae</taxon>
        <taxon>Crassaminicella</taxon>
    </lineage>
</organism>